<feature type="region of interest" description="Disordered" evidence="1">
    <location>
        <begin position="1"/>
        <end position="34"/>
    </location>
</feature>
<keyword evidence="3" id="KW-1185">Reference proteome</keyword>
<evidence type="ECO:0000256" key="1">
    <source>
        <dbReference type="SAM" id="MobiDB-lite"/>
    </source>
</evidence>
<dbReference type="Proteomes" id="UP000054516">
    <property type="component" value="Unassembled WGS sequence"/>
</dbReference>
<dbReference type="AlphaFoldDB" id="A0A1S8ABT8"/>
<organism evidence="2">
    <name type="scientific">Rosellinia necatrix</name>
    <name type="common">White root-rot fungus</name>
    <dbReference type="NCBI Taxonomy" id="77044"/>
    <lineage>
        <taxon>Eukaryota</taxon>
        <taxon>Fungi</taxon>
        <taxon>Dikarya</taxon>
        <taxon>Ascomycota</taxon>
        <taxon>Pezizomycotina</taxon>
        <taxon>Sordariomycetes</taxon>
        <taxon>Xylariomycetidae</taxon>
        <taxon>Xylariales</taxon>
        <taxon>Xylariaceae</taxon>
        <taxon>Rosellinia</taxon>
    </lineage>
</organism>
<sequence length="70" mass="7797">MASPQSPAAVEPTKEDTVIEHCDDTRDDPKLDVERPDRFGSYAKVDPKEIALVRKLDMYMMVAHHAACPG</sequence>
<dbReference type="EMBL" id="DF977565">
    <property type="protein sequence ID" value="GAW27382.1"/>
    <property type="molecule type" value="Genomic_DNA"/>
</dbReference>
<evidence type="ECO:0000313" key="3">
    <source>
        <dbReference type="Proteomes" id="UP000054516"/>
    </source>
</evidence>
<gene>
    <name evidence="2" type="ORF">SAMD00023353_12000060</name>
</gene>
<evidence type="ECO:0000313" key="2">
    <source>
        <dbReference type="EMBL" id="GAW27382.1"/>
    </source>
</evidence>
<proteinExistence type="predicted"/>
<dbReference type="OrthoDB" id="2250022at2759"/>
<protein>
    <submittedName>
        <fullName evidence="2">Putative MFS transporter</fullName>
    </submittedName>
</protein>
<accession>A0A1S8ABT8</accession>
<name>A0A1S8ABT8_ROSNE</name>
<feature type="compositionally biased region" description="Basic and acidic residues" evidence="1">
    <location>
        <begin position="12"/>
        <end position="34"/>
    </location>
</feature>
<reference evidence="2" key="1">
    <citation type="submission" date="2016-03" db="EMBL/GenBank/DDBJ databases">
        <title>Draft genome sequence of Rosellinia necatrix.</title>
        <authorList>
            <person name="Kanematsu S."/>
        </authorList>
    </citation>
    <scope>NUCLEOTIDE SEQUENCE [LARGE SCALE GENOMIC DNA]</scope>
    <source>
        <strain evidence="2">W97</strain>
    </source>
</reference>